<sequence length="339" mass="37263">MSWAKENYEKAAVGGAAVVALAVGAIILFGGDKASKGGGRVPEPNNDASVAAAGRLDSALELRDAGIKIDDIVDPDGRKLGIFVGQRLYVKTGSEQPIDLYSTEEEVHPGIPNRWWIEHNLDPGYANAPERDPDGDGFTNMDEATAKTDPNDAKAHPLPIKKIAADSVEEFKYRMKWSALGGDDISVYYRDIAGNRMNQQVKPGDKLFDKEPMNQRFQLGKKQQVDDDRGMTQDAYELKDLHPLKQGRTLLLLKRGKASGENEFSDYSANLRLNALGQGGETFKLEEGESFSLPYDPKAAVKPYKLKSIKPDGSGSYQLEFEYEEDGQKKTHTIPGKGK</sequence>
<dbReference type="NCBIfam" id="NF042425">
    <property type="entry name" value="Amuc_1099_fam"/>
    <property type="match status" value="1"/>
</dbReference>
<dbReference type="InterPro" id="IPR059100">
    <property type="entry name" value="TSP3_bac"/>
</dbReference>
<keyword evidence="5" id="KW-1133">Transmembrane helix</keyword>
<dbReference type="EMBL" id="FQYR01000004">
    <property type="protein sequence ID" value="SHJ68311.1"/>
    <property type="molecule type" value="Genomic_DNA"/>
</dbReference>
<evidence type="ECO:0000256" key="1">
    <source>
        <dbReference type="ARBA" id="ARBA00004613"/>
    </source>
</evidence>
<dbReference type="AlphaFoldDB" id="A0A1M6LAT3"/>
<reference evidence="6 7" key="1">
    <citation type="submission" date="2016-11" db="EMBL/GenBank/DDBJ databases">
        <authorList>
            <person name="Jaros S."/>
            <person name="Januszkiewicz K."/>
            <person name="Wedrychowicz H."/>
        </authorList>
    </citation>
    <scope>NUCLEOTIDE SEQUENCE [LARGE SCALE GENOMIC DNA]</scope>
    <source>
        <strain evidence="6 7">DSM 18772</strain>
    </source>
</reference>
<dbReference type="RefSeq" id="WP_143183942.1">
    <property type="nucleotide sequence ID" value="NZ_FQYR01000004.1"/>
</dbReference>
<protein>
    <submittedName>
        <fullName evidence="6">Uncharacterized protein</fullName>
    </submittedName>
</protein>
<evidence type="ECO:0000256" key="4">
    <source>
        <dbReference type="ARBA" id="ARBA00022837"/>
    </source>
</evidence>
<evidence type="ECO:0000313" key="6">
    <source>
        <dbReference type="EMBL" id="SHJ68311.1"/>
    </source>
</evidence>
<organism evidence="6 7">
    <name type="scientific">Rubritalea squalenifaciens DSM 18772</name>
    <dbReference type="NCBI Taxonomy" id="1123071"/>
    <lineage>
        <taxon>Bacteria</taxon>
        <taxon>Pseudomonadati</taxon>
        <taxon>Verrucomicrobiota</taxon>
        <taxon>Verrucomicrobiia</taxon>
        <taxon>Verrucomicrobiales</taxon>
        <taxon>Rubritaleaceae</taxon>
        <taxon>Rubritalea</taxon>
    </lineage>
</organism>
<feature type="transmembrane region" description="Helical" evidence="5">
    <location>
        <begin position="12"/>
        <end position="30"/>
    </location>
</feature>
<evidence type="ECO:0000256" key="3">
    <source>
        <dbReference type="ARBA" id="ARBA00022729"/>
    </source>
</evidence>
<keyword evidence="2" id="KW-0964">Secreted</keyword>
<keyword evidence="5" id="KW-0472">Membrane</keyword>
<comment type="subcellular location">
    <subcellularLocation>
        <location evidence="1">Secreted</location>
    </subcellularLocation>
</comment>
<dbReference type="Proteomes" id="UP000184510">
    <property type="component" value="Unassembled WGS sequence"/>
</dbReference>
<evidence type="ECO:0000256" key="5">
    <source>
        <dbReference type="SAM" id="Phobius"/>
    </source>
</evidence>
<keyword evidence="7" id="KW-1185">Reference proteome</keyword>
<evidence type="ECO:0000256" key="2">
    <source>
        <dbReference type="ARBA" id="ARBA00022525"/>
    </source>
</evidence>
<dbReference type="InterPro" id="IPR049974">
    <property type="entry name" value="Amuc_1099-like"/>
</dbReference>
<dbReference type="OrthoDB" id="194897at2"/>
<name>A0A1M6LAT3_9BACT</name>
<dbReference type="STRING" id="1123071.SAMN02745181_2344"/>
<keyword evidence="4" id="KW-0106">Calcium</keyword>
<dbReference type="Pfam" id="PF18884">
    <property type="entry name" value="TSP3_bac"/>
    <property type="match status" value="1"/>
</dbReference>
<proteinExistence type="predicted"/>
<keyword evidence="5" id="KW-0812">Transmembrane</keyword>
<accession>A0A1M6LAT3</accession>
<evidence type="ECO:0000313" key="7">
    <source>
        <dbReference type="Proteomes" id="UP000184510"/>
    </source>
</evidence>
<dbReference type="InParanoid" id="A0A1M6LAT3"/>
<gene>
    <name evidence="6" type="ORF">SAMN02745181_2344</name>
</gene>
<keyword evidence="3" id="KW-0732">Signal</keyword>